<feature type="coiled-coil region" evidence="1">
    <location>
        <begin position="156"/>
        <end position="190"/>
    </location>
</feature>
<dbReference type="Gene3D" id="2.40.30.130">
    <property type="match status" value="1"/>
</dbReference>
<dbReference type="InterPro" id="IPR018163">
    <property type="entry name" value="Thr/Ala-tRNA-synth_IIc_edit"/>
</dbReference>
<dbReference type="InterPro" id="IPR051335">
    <property type="entry name" value="Alanyl-tRNA_Editing_Enzymes"/>
</dbReference>
<dbReference type="GO" id="GO:0000166">
    <property type="term" value="F:nucleotide binding"/>
    <property type="evidence" value="ECO:0007669"/>
    <property type="project" value="InterPro"/>
</dbReference>
<dbReference type="SUPFAM" id="SSF55186">
    <property type="entry name" value="ThrRS/AlaRS common domain"/>
    <property type="match status" value="1"/>
</dbReference>
<gene>
    <name evidence="2" type="ORF">PPERSA_04628</name>
</gene>
<dbReference type="InParanoid" id="A0A0V0QNA4"/>
<dbReference type="InterPro" id="IPR009000">
    <property type="entry name" value="Transl_B-barrel_sf"/>
</dbReference>
<keyword evidence="1" id="KW-0175">Coiled coil</keyword>
<dbReference type="OMA" id="MPVEIDF"/>
<dbReference type="PANTHER" id="PTHR43462:SF2">
    <property type="entry name" value="THREONYL AND ALANYL TRNA SYNTHETASE SECOND ADDITIONAL DOMAIN-CONTAINING PROTEIN"/>
    <property type="match status" value="1"/>
</dbReference>
<dbReference type="Gene3D" id="3.30.980.10">
    <property type="entry name" value="Threonyl-trna Synthetase, Chain A, domain 2"/>
    <property type="match status" value="1"/>
</dbReference>
<name>A0A0V0QNA4_PSEPJ</name>
<organism evidence="2 3">
    <name type="scientific">Pseudocohnilembus persalinus</name>
    <name type="common">Ciliate</name>
    <dbReference type="NCBI Taxonomy" id="266149"/>
    <lineage>
        <taxon>Eukaryota</taxon>
        <taxon>Sar</taxon>
        <taxon>Alveolata</taxon>
        <taxon>Ciliophora</taxon>
        <taxon>Intramacronucleata</taxon>
        <taxon>Oligohymenophorea</taxon>
        <taxon>Scuticociliatia</taxon>
        <taxon>Philasterida</taxon>
        <taxon>Pseudocohnilembidae</taxon>
        <taxon>Pseudocohnilembus</taxon>
    </lineage>
</organism>
<dbReference type="EMBL" id="LDAU01000125">
    <property type="protein sequence ID" value="KRX03833.1"/>
    <property type="molecule type" value="Genomic_DNA"/>
</dbReference>
<evidence type="ECO:0000256" key="1">
    <source>
        <dbReference type="SAM" id="Coils"/>
    </source>
</evidence>
<sequence length="269" mass="31214">MENKIQFEKQYLIDTHTYELNTEVFKIQDDEKDEKLAKVLLKNTIFHPQGGGQPSDEGVIIKNYNKSDQIEIKVNSLVYDRGLETVIHKVLKEEIQKANLNENEQVFLKIDQEKRKLHAKIHSGGHLLDVAVGKLGFKWQPGKGYHFPKGPFVEYIGELDNSKENLEKVIRELNNQVEQIFKEINQENKSEVKVFKYDEATKIMKVPDYIPEGVDFRYVKLFKEDEGCPCGGTHVKHINEINNLEVTKIKVNKNKKTITVSYKVDQDKK</sequence>
<dbReference type="OrthoDB" id="288942at2759"/>
<dbReference type="Proteomes" id="UP000054937">
    <property type="component" value="Unassembled WGS sequence"/>
</dbReference>
<evidence type="ECO:0000313" key="2">
    <source>
        <dbReference type="EMBL" id="KRX03833.1"/>
    </source>
</evidence>
<evidence type="ECO:0000313" key="3">
    <source>
        <dbReference type="Proteomes" id="UP000054937"/>
    </source>
</evidence>
<protein>
    <submittedName>
        <fullName evidence="2">Translation protein, beta-barrel domain</fullName>
    </submittedName>
</protein>
<proteinExistence type="predicted"/>
<keyword evidence="3" id="KW-1185">Reference proteome</keyword>
<reference evidence="2 3" key="1">
    <citation type="journal article" date="2015" name="Sci. Rep.">
        <title>Genome of the facultative scuticociliatosis pathogen Pseudocohnilembus persalinus provides insight into its virulence through horizontal gene transfer.</title>
        <authorList>
            <person name="Xiong J."/>
            <person name="Wang G."/>
            <person name="Cheng J."/>
            <person name="Tian M."/>
            <person name="Pan X."/>
            <person name="Warren A."/>
            <person name="Jiang C."/>
            <person name="Yuan D."/>
            <person name="Miao W."/>
        </authorList>
    </citation>
    <scope>NUCLEOTIDE SEQUENCE [LARGE SCALE GENOMIC DNA]</scope>
    <source>
        <strain evidence="2">36N120E</strain>
    </source>
</reference>
<dbReference type="PANTHER" id="PTHR43462">
    <property type="entry name" value="ALANYL-TRNA EDITING PROTEIN"/>
    <property type="match status" value="1"/>
</dbReference>
<accession>A0A0V0QNA4</accession>
<dbReference type="AlphaFoldDB" id="A0A0V0QNA4"/>
<dbReference type="SUPFAM" id="SSF50447">
    <property type="entry name" value="Translation proteins"/>
    <property type="match status" value="1"/>
</dbReference>
<comment type="caution">
    <text evidence="2">The sequence shown here is derived from an EMBL/GenBank/DDBJ whole genome shotgun (WGS) entry which is preliminary data.</text>
</comment>